<dbReference type="GeneID" id="24760572"/>
<gene>
    <name evidence="1" type="ordered locus">YN1551_2859</name>
</gene>
<name>C3NMV4_SACI1</name>
<reference evidence="1 2" key="1">
    <citation type="journal article" date="2009" name="Proc. Natl. Acad. Sci. U.S.A.">
        <title>Biogeography of the Sulfolobus islandicus pan-genome.</title>
        <authorList>
            <person name="Reno M.L."/>
            <person name="Held N.L."/>
            <person name="Fields C.J."/>
            <person name="Burke P.V."/>
            <person name="Whitaker R.J."/>
        </authorList>
    </citation>
    <scope>NUCLEOTIDE SEQUENCE [LARGE SCALE GENOMIC DNA]</scope>
    <source>
        <strain evidence="2">Y.N.15.51 / Yellowstone #2</strain>
    </source>
</reference>
<proteinExistence type="predicted"/>
<dbReference type="KEGG" id="sin:YN1551_2859"/>
<dbReference type="Proteomes" id="UP000006818">
    <property type="component" value="Chromosome"/>
</dbReference>
<dbReference type="AlphaFoldDB" id="C3NMV4"/>
<accession>C3NMV4</accession>
<protein>
    <submittedName>
        <fullName evidence="1">Uncharacterized protein</fullName>
    </submittedName>
</protein>
<organism evidence="1 2">
    <name type="scientific">Saccharolobus islandicus (strain Y.N.15.51 / Yellowstone #2)</name>
    <name type="common">Sulfolobus islandicus</name>
    <dbReference type="NCBI Taxonomy" id="419942"/>
    <lineage>
        <taxon>Archaea</taxon>
        <taxon>Thermoproteota</taxon>
        <taxon>Thermoprotei</taxon>
        <taxon>Sulfolobales</taxon>
        <taxon>Sulfolobaceae</taxon>
        <taxon>Saccharolobus</taxon>
    </lineage>
</organism>
<evidence type="ECO:0000313" key="2">
    <source>
        <dbReference type="Proteomes" id="UP000006818"/>
    </source>
</evidence>
<sequence length="61" mass="7260">MRELSKRLQDYLIDFINLPNGEIFIVRDECNTLKRLRLILLALGQEVQLNNCEELICRKKI</sequence>
<dbReference type="HOGENOM" id="CLU_2911699_0_0_2"/>
<evidence type="ECO:0000313" key="1">
    <source>
        <dbReference type="EMBL" id="ACP49761.1"/>
    </source>
</evidence>
<dbReference type="EMBL" id="CP001404">
    <property type="protein sequence ID" value="ACP49761.1"/>
    <property type="molecule type" value="Genomic_DNA"/>
</dbReference>
<dbReference type="RefSeq" id="WP_012718128.1">
    <property type="nucleotide sequence ID" value="NC_012623.1"/>
</dbReference>